<keyword evidence="4" id="KW-1185">Reference proteome</keyword>
<dbReference type="RefSeq" id="WP_143653333.1">
    <property type="nucleotide sequence ID" value="NZ_FZOD01000025.1"/>
</dbReference>
<dbReference type="OrthoDB" id="3807924at2"/>
<proteinExistence type="predicted"/>
<evidence type="ECO:0000313" key="4">
    <source>
        <dbReference type="Proteomes" id="UP000198282"/>
    </source>
</evidence>
<reference evidence="3 4" key="1">
    <citation type="submission" date="2017-06" db="EMBL/GenBank/DDBJ databases">
        <authorList>
            <person name="Kim H.J."/>
            <person name="Triplett B.A."/>
        </authorList>
    </citation>
    <scope>NUCLEOTIDE SEQUENCE [LARGE SCALE GENOMIC DNA]</scope>
    <source>
        <strain evidence="3 4">CGMCC 4.2132</strain>
    </source>
</reference>
<accession>A0A239K4R2</accession>
<feature type="transmembrane region" description="Helical" evidence="2">
    <location>
        <begin position="55"/>
        <end position="75"/>
    </location>
</feature>
<keyword evidence="2" id="KW-1133">Transmembrane helix</keyword>
<keyword evidence="2" id="KW-0812">Transmembrane</keyword>
<gene>
    <name evidence="3" type="ORF">SAMN05216276_1025108</name>
</gene>
<feature type="transmembrane region" description="Helical" evidence="2">
    <location>
        <begin position="330"/>
        <end position="352"/>
    </location>
</feature>
<evidence type="ECO:0000256" key="2">
    <source>
        <dbReference type="SAM" id="Phobius"/>
    </source>
</evidence>
<keyword evidence="2" id="KW-0472">Membrane</keyword>
<evidence type="ECO:0000313" key="3">
    <source>
        <dbReference type="EMBL" id="SNT13135.1"/>
    </source>
</evidence>
<name>A0A239K4R2_9ACTN</name>
<feature type="transmembrane region" description="Helical" evidence="2">
    <location>
        <begin position="229"/>
        <end position="252"/>
    </location>
</feature>
<feature type="transmembrane region" description="Helical" evidence="2">
    <location>
        <begin position="81"/>
        <end position="102"/>
    </location>
</feature>
<evidence type="ECO:0000256" key="1">
    <source>
        <dbReference type="SAM" id="MobiDB-lite"/>
    </source>
</evidence>
<dbReference type="EMBL" id="FZOD01000025">
    <property type="protein sequence ID" value="SNT13135.1"/>
    <property type="molecule type" value="Genomic_DNA"/>
</dbReference>
<organism evidence="3 4">
    <name type="scientific">Streptosporangium subroseum</name>
    <dbReference type="NCBI Taxonomy" id="106412"/>
    <lineage>
        <taxon>Bacteria</taxon>
        <taxon>Bacillati</taxon>
        <taxon>Actinomycetota</taxon>
        <taxon>Actinomycetes</taxon>
        <taxon>Streptosporangiales</taxon>
        <taxon>Streptosporangiaceae</taxon>
        <taxon>Streptosporangium</taxon>
    </lineage>
</organism>
<feature type="region of interest" description="Disordered" evidence="1">
    <location>
        <begin position="1"/>
        <end position="49"/>
    </location>
</feature>
<feature type="transmembrane region" description="Helical" evidence="2">
    <location>
        <begin position="296"/>
        <end position="318"/>
    </location>
</feature>
<feature type="transmembrane region" description="Helical" evidence="2">
    <location>
        <begin position="264"/>
        <end position="284"/>
    </location>
</feature>
<feature type="transmembrane region" description="Helical" evidence="2">
    <location>
        <begin position="158"/>
        <end position="179"/>
    </location>
</feature>
<dbReference type="Proteomes" id="UP000198282">
    <property type="component" value="Unassembled WGS sequence"/>
</dbReference>
<feature type="transmembrane region" description="Helical" evidence="2">
    <location>
        <begin position="114"/>
        <end position="138"/>
    </location>
</feature>
<feature type="transmembrane region" description="Helical" evidence="2">
    <location>
        <begin position="364"/>
        <end position="384"/>
    </location>
</feature>
<protein>
    <submittedName>
        <fullName evidence="3">Uncharacterized protein</fullName>
    </submittedName>
</protein>
<feature type="transmembrane region" description="Helical" evidence="2">
    <location>
        <begin position="191"/>
        <end position="209"/>
    </location>
</feature>
<sequence>MTEAGLTVSSGGATGGSKRLRGYRTMPPLPERPGISAPDAPAEPPARLGPNQPRLALSGLILIVPLFVLLAFGAGGPERSLQILAPVTTFALPPIAMVAFYWEDWPGSSLRAGWAGLTDTLLLVVAALVLSVVGQAVVAEVDLPALFGAGHVAMFPHTMPLAAGAFTVILQLTLVTEGWPLRGLGRVRSGIVALLISWVIGAALYFTLLDVHGEPAAAPGGLHELSGPVAPGAYGAWLTSVGAWQLVFFLALRGRPFSGIRRRAPRLLAGNVAVIACGWVTYLILRHGLDWTPNRVFAVCGSVIAAILVVAMLFEAWPWTRLFSPLPGRLSVLITALVLTGVLYGVLSAVAQHTRWSHENPDDWIGYAVLNALGMSVILHVAIWRRWPVATGTTGNKTT</sequence>
<dbReference type="AlphaFoldDB" id="A0A239K4R2"/>